<dbReference type="Pfam" id="PF01411">
    <property type="entry name" value="tRNA-synt_2c"/>
    <property type="match status" value="1"/>
</dbReference>
<keyword evidence="9" id="KW-1185">Reference proteome</keyword>
<keyword evidence="5" id="KW-0862">Zinc</keyword>
<evidence type="ECO:0000313" key="9">
    <source>
        <dbReference type="Proteomes" id="UP001161405"/>
    </source>
</evidence>
<accession>A0ABQ5USW2</accession>
<reference evidence="8" key="1">
    <citation type="journal article" date="2014" name="Int. J. Syst. Evol. Microbiol.">
        <title>Complete genome of a new Firmicutes species belonging to the dominant human colonic microbiota ('Ruminococcus bicirculans') reveals two chromosomes and a selective capacity to utilize plant glucans.</title>
        <authorList>
            <consortium name="NISC Comparative Sequencing Program"/>
            <person name="Wegmann U."/>
            <person name="Louis P."/>
            <person name="Goesmann A."/>
            <person name="Henrissat B."/>
            <person name="Duncan S.H."/>
            <person name="Flint H.J."/>
        </authorList>
    </citation>
    <scope>NUCLEOTIDE SEQUENCE</scope>
    <source>
        <strain evidence="8">NBRC 107169</strain>
    </source>
</reference>
<dbReference type="Gene3D" id="3.30.980.10">
    <property type="entry name" value="Threonyl-trna Synthetase, Chain A, domain 2"/>
    <property type="match status" value="1"/>
</dbReference>
<dbReference type="PANTHER" id="PTHR43462:SF1">
    <property type="entry name" value="ALANYL-TRNA EDITING PROTEIN AARSD1"/>
    <property type="match status" value="1"/>
</dbReference>
<organism evidence="8 9">
    <name type="scientific">Maritalea porphyrae</name>
    <dbReference type="NCBI Taxonomy" id="880732"/>
    <lineage>
        <taxon>Bacteria</taxon>
        <taxon>Pseudomonadati</taxon>
        <taxon>Pseudomonadota</taxon>
        <taxon>Alphaproteobacteria</taxon>
        <taxon>Hyphomicrobiales</taxon>
        <taxon>Devosiaceae</taxon>
        <taxon>Maritalea</taxon>
    </lineage>
</organism>
<comment type="subcellular location">
    <subcellularLocation>
        <location evidence="2">Cytoplasm</location>
    </subcellularLocation>
</comment>
<comment type="cofactor">
    <cofactor evidence="1">
        <name>Zn(2+)</name>
        <dbReference type="ChEBI" id="CHEBI:29105"/>
    </cofactor>
</comment>
<dbReference type="Gene3D" id="2.40.30.130">
    <property type="match status" value="1"/>
</dbReference>
<dbReference type="InterPro" id="IPR051335">
    <property type="entry name" value="Alanyl-tRNA_Editing_Enzymes"/>
</dbReference>
<evidence type="ECO:0000256" key="5">
    <source>
        <dbReference type="ARBA" id="ARBA00022833"/>
    </source>
</evidence>
<reference evidence="8" key="2">
    <citation type="submission" date="2023-01" db="EMBL/GenBank/DDBJ databases">
        <title>Draft genome sequence of Maritalea porphyrae strain NBRC 107169.</title>
        <authorList>
            <person name="Sun Q."/>
            <person name="Mori K."/>
        </authorList>
    </citation>
    <scope>NUCLEOTIDE SEQUENCE</scope>
    <source>
        <strain evidence="8">NBRC 107169</strain>
    </source>
</reference>
<dbReference type="InterPro" id="IPR018163">
    <property type="entry name" value="Thr/Ala-tRNA-synth_IIc_edit"/>
</dbReference>
<evidence type="ECO:0000256" key="4">
    <source>
        <dbReference type="ARBA" id="ARBA00022723"/>
    </source>
</evidence>
<evidence type="ECO:0000313" key="8">
    <source>
        <dbReference type="EMBL" id="GLQ18298.1"/>
    </source>
</evidence>
<evidence type="ECO:0000259" key="7">
    <source>
        <dbReference type="PROSITE" id="PS50860"/>
    </source>
</evidence>
<keyword evidence="8" id="KW-0378">Hydrolase</keyword>
<dbReference type="SUPFAM" id="SSF50447">
    <property type="entry name" value="Translation proteins"/>
    <property type="match status" value="1"/>
</dbReference>
<evidence type="ECO:0000256" key="2">
    <source>
        <dbReference type="ARBA" id="ARBA00004496"/>
    </source>
</evidence>
<evidence type="ECO:0000256" key="1">
    <source>
        <dbReference type="ARBA" id="ARBA00001947"/>
    </source>
</evidence>
<dbReference type="GO" id="GO:0016787">
    <property type="term" value="F:hydrolase activity"/>
    <property type="evidence" value="ECO:0007669"/>
    <property type="project" value="UniProtKB-KW"/>
</dbReference>
<dbReference type="InterPro" id="IPR018165">
    <property type="entry name" value="Ala-tRNA-synth_IIc_core"/>
</dbReference>
<dbReference type="InterPro" id="IPR018164">
    <property type="entry name" value="Ala-tRNA-synth_IIc_N"/>
</dbReference>
<evidence type="ECO:0000256" key="6">
    <source>
        <dbReference type="ARBA" id="ARBA00032577"/>
    </source>
</evidence>
<name>A0ABQ5USW2_9HYPH</name>
<dbReference type="PANTHER" id="PTHR43462">
    <property type="entry name" value="ALANYL-TRNA EDITING PROTEIN"/>
    <property type="match status" value="1"/>
</dbReference>
<dbReference type="SMART" id="SM00863">
    <property type="entry name" value="tRNA_SAD"/>
    <property type="match status" value="1"/>
</dbReference>
<gene>
    <name evidence="8" type="ORF">GCM10007879_25470</name>
</gene>
<dbReference type="InterPro" id="IPR009000">
    <property type="entry name" value="Transl_B-barrel_sf"/>
</dbReference>
<feature type="domain" description="Alanyl-transfer RNA synthetases family profile" evidence="7">
    <location>
        <begin position="1"/>
        <end position="248"/>
    </location>
</feature>
<keyword evidence="4" id="KW-0479">Metal-binding</keyword>
<dbReference type="EMBL" id="BSNI01000002">
    <property type="protein sequence ID" value="GLQ18298.1"/>
    <property type="molecule type" value="Genomic_DNA"/>
</dbReference>
<dbReference type="PROSITE" id="PS50860">
    <property type="entry name" value="AA_TRNA_LIGASE_II_ALA"/>
    <property type="match status" value="1"/>
</dbReference>
<evidence type="ECO:0000256" key="3">
    <source>
        <dbReference type="ARBA" id="ARBA00017959"/>
    </source>
</evidence>
<dbReference type="Proteomes" id="UP001161405">
    <property type="component" value="Unassembled WGS sequence"/>
</dbReference>
<dbReference type="Pfam" id="PF07973">
    <property type="entry name" value="tRNA_SAD"/>
    <property type="match status" value="1"/>
</dbReference>
<comment type="caution">
    <text evidence="8">The sequence shown here is derived from an EMBL/GenBank/DDBJ whole genome shotgun (WGS) entry which is preliminary data.</text>
</comment>
<protein>
    <recommendedName>
        <fullName evidence="3">Alanine--tRNA ligase</fullName>
    </recommendedName>
    <alternativeName>
        <fullName evidence="6">Alanyl-tRNA synthetase</fullName>
    </alternativeName>
</protein>
<dbReference type="RefSeq" id="WP_284365136.1">
    <property type="nucleotide sequence ID" value="NZ_BSNI01000002.1"/>
</dbReference>
<sequence length="248" mass="27269">MDSANSRTEFLFRSDSYLNTVAAKVVDVNDLGGIVLDRTNFYATSGGQPGDVGFLETADGGKIKIATTIHPNGEKHEIVHVPEEGEQLPTIGDEVTCHIDWENRYKLMRVHTALHLLSVVIPLPVTGGSIGAEKGRLDFQMPEPPEDKDALAAELNALIARELDVQEEWISEAELDANPDLVKTMSVKPPSGQGKIRMIRIVDGDQTIDWQPCGGTHVANTREIGKMRLGKVEKKGKINRRVAIHFDE</sequence>
<proteinExistence type="predicted"/>
<dbReference type="SUPFAM" id="SSF55186">
    <property type="entry name" value="ThrRS/AlaRS common domain"/>
    <property type="match status" value="1"/>
</dbReference>
<dbReference type="InterPro" id="IPR012947">
    <property type="entry name" value="tRNA_SAD"/>
</dbReference>